<evidence type="ECO:0000256" key="3">
    <source>
        <dbReference type="ARBA" id="ARBA00022448"/>
    </source>
</evidence>
<dbReference type="AlphaFoldDB" id="A0A843XEG1"/>
<evidence type="ECO:0000256" key="4">
    <source>
        <dbReference type="ARBA" id="ARBA00022692"/>
    </source>
</evidence>
<sequence>MWEAWTTFGTADTVAWASSIVAAAAIAATTAAASDTGRDPRWLTTATPLDDAGDGLWAPAQVHTLAFNLVLSVLLVHQRLTFPTVNCVVLLTVSSVLLGLGSSADRPHGVTRFQFFMGFFSILGASALFALYLPVMEIVYRRVNSYRAAMEMQVVMEASATLFSIVGMAAGGGFGDLRREASVFDLGAAGYWATVAVTILCWQMCFMATAGMVFLTTSLNGGICMTALMSMNVLGGVVIFGDGFGGVKAVSTALCVWAFSSYLYGEYCRRNKQGGMHCAQRKPTVADGHSEDVVIVDSV</sequence>
<reference evidence="8" key="1">
    <citation type="submission" date="2017-07" db="EMBL/GenBank/DDBJ databases">
        <title>Taro Niue Genome Assembly and Annotation.</title>
        <authorList>
            <person name="Atibalentja N."/>
            <person name="Keating K."/>
            <person name="Fields C.J."/>
        </authorList>
    </citation>
    <scope>NUCLEOTIDE SEQUENCE</scope>
    <source>
        <strain evidence="8">Niue_2</strain>
        <tissue evidence="8">Leaf</tissue>
    </source>
</reference>
<keyword evidence="6 7" id="KW-0472">Membrane</keyword>
<evidence type="ECO:0000256" key="2">
    <source>
        <dbReference type="ARBA" id="ARBA00006213"/>
    </source>
</evidence>
<evidence type="ECO:0000256" key="7">
    <source>
        <dbReference type="SAM" id="Phobius"/>
    </source>
</evidence>
<feature type="transmembrane region" description="Helical" evidence="7">
    <location>
        <begin position="83"/>
        <end position="101"/>
    </location>
</feature>
<accession>A0A843XEG1</accession>
<keyword evidence="3" id="KW-0813">Transport</keyword>
<protein>
    <recommendedName>
        <fullName evidence="10">Purine permease 4</fullName>
    </recommendedName>
</protein>
<dbReference type="OrthoDB" id="683622at2759"/>
<feature type="transmembrane region" description="Helical" evidence="7">
    <location>
        <begin position="246"/>
        <end position="264"/>
    </location>
</feature>
<evidence type="ECO:0000256" key="1">
    <source>
        <dbReference type="ARBA" id="ARBA00004370"/>
    </source>
</evidence>
<dbReference type="GO" id="GO:0016020">
    <property type="term" value="C:membrane"/>
    <property type="evidence" value="ECO:0007669"/>
    <property type="project" value="UniProtKB-SubCell"/>
</dbReference>
<evidence type="ECO:0008006" key="10">
    <source>
        <dbReference type="Google" id="ProtNLM"/>
    </source>
</evidence>
<feature type="transmembrane region" description="Helical" evidence="7">
    <location>
        <begin position="222"/>
        <end position="240"/>
    </location>
</feature>
<dbReference type="GO" id="GO:0005345">
    <property type="term" value="F:purine nucleobase transmembrane transporter activity"/>
    <property type="evidence" value="ECO:0007669"/>
    <property type="project" value="UniProtKB-ARBA"/>
</dbReference>
<dbReference type="EMBL" id="NMUH01007671">
    <property type="protein sequence ID" value="MQM17653.1"/>
    <property type="molecule type" value="Genomic_DNA"/>
</dbReference>
<comment type="similarity">
    <text evidence="2">Belongs to the purine permeases (TC 2.A.7.14) family.</text>
</comment>
<evidence type="ECO:0000313" key="8">
    <source>
        <dbReference type="EMBL" id="MQM17653.1"/>
    </source>
</evidence>
<proteinExistence type="inferred from homology"/>
<organism evidence="8 9">
    <name type="scientific">Colocasia esculenta</name>
    <name type="common">Wild taro</name>
    <name type="synonym">Arum esculentum</name>
    <dbReference type="NCBI Taxonomy" id="4460"/>
    <lineage>
        <taxon>Eukaryota</taxon>
        <taxon>Viridiplantae</taxon>
        <taxon>Streptophyta</taxon>
        <taxon>Embryophyta</taxon>
        <taxon>Tracheophyta</taxon>
        <taxon>Spermatophyta</taxon>
        <taxon>Magnoliopsida</taxon>
        <taxon>Liliopsida</taxon>
        <taxon>Araceae</taxon>
        <taxon>Aroideae</taxon>
        <taxon>Colocasieae</taxon>
        <taxon>Colocasia</taxon>
    </lineage>
</organism>
<comment type="caution">
    <text evidence="8">The sequence shown here is derived from an EMBL/GenBank/DDBJ whole genome shotgun (WGS) entry which is preliminary data.</text>
</comment>
<feature type="transmembrane region" description="Helical" evidence="7">
    <location>
        <begin position="154"/>
        <end position="171"/>
    </location>
</feature>
<gene>
    <name evidence="8" type="ORF">Taro_050626</name>
</gene>
<feature type="transmembrane region" description="Helical" evidence="7">
    <location>
        <begin position="57"/>
        <end position="76"/>
    </location>
</feature>
<evidence type="ECO:0000256" key="6">
    <source>
        <dbReference type="ARBA" id="ARBA00023136"/>
    </source>
</evidence>
<dbReference type="Proteomes" id="UP000652761">
    <property type="component" value="Unassembled WGS sequence"/>
</dbReference>
<keyword evidence="4 7" id="KW-0812">Transmembrane</keyword>
<dbReference type="Pfam" id="PF16913">
    <property type="entry name" value="PUNUT"/>
    <property type="match status" value="1"/>
</dbReference>
<keyword evidence="9" id="KW-1185">Reference proteome</keyword>
<dbReference type="PANTHER" id="PTHR31376">
    <property type="entry name" value="OS09G0467300 PROTEIN-RELATED"/>
    <property type="match status" value="1"/>
</dbReference>
<dbReference type="GO" id="GO:0015211">
    <property type="term" value="F:purine nucleoside transmembrane transporter activity"/>
    <property type="evidence" value="ECO:0007669"/>
    <property type="project" value="InterPro"/>
</dbReference>
<dbReference type="PANTHER" id="PTHR31376:SF3">
    <property type="entry name" value="PURINE PERMEASE 4-RELATED"/>
    <property type="match status" value="1"/>
</dbReference>
<keyword evidence="5 7" id="KW-1133">Transmembrane helix</keyword>
<name>A0A843XEG1_COLES</name>
<evidence type="ECO:0000256" key="5">
    <source>
        <dbReference type="ARBA" id="ARBA00022989"/>
    </source>
</evidence>
<feature type="transmembrane region" description="Helical" evidence="7">
    <location>
        <begin position="191"/>
        <end position="215"/>
    </location>
</feature>
<dbReference type="InterPro" id="IPR030182">
    <property type="entry name" value="PUP_plant"/>
</dbReference>
<evidence type="ECO:0000313" key="9">
    <source>
        <dbReference type="Proteomes" id="UP000652761"/>
    </source>
</evidence>
<feature type="transmembrane region" description="Helical" evidence="7">
    <location>
        <begin position="113"/>
        <end position="133"/>
    </location>
</feature>
<comment type="subcellular location">
    <subcellularLocation>
        <location evidence="1">Membrane</location>
    </subcellularLocation>
</comment>